<dbReference type="AlphaFoldDB" id="A0A344PJG3"/>
<dbReference type="RefSeq" id="WP_114075833.1">
    <property type="nucleotide sequence ID" value="NZ_CP030918.1"/>
</dbReference>
<dbReference type="InterPro" id="IPR029058">
    <property type="entry name" value="AB_hydrolase_fold"/>
</dbReference>
<dbReference type="SUPFAM" id="SSF53474">
    <property type="entry name" value="alpha/beta-Hydrolases"/>
    <property type="match status" value="1"/>
</dbReference>
<dbReference type="Gene3D" id="3.40.50.1820">
    <property type="entry name" value="alpha/beta hydrolase"/>
    <property type="match status" value="1"/>
</dbReference>
<dbReference type="KEGG" id="pars:DRW48_07305"/>
<dbReference type="Proteomes" id="UP000252023">
    <property type="component" value="Chromosome"/>
</dbReference>
<evidence type="ECO:0000313" key="1">
    <source>
        <dbReference type="EMBL" id="AXC49518.1"/>
    </source>
</evidence>
<proteinExistence type="predicted"/>
<evidence type="ECO:0008006" key="3">
    <source>
        <dbReference type="Google" id="ProtNLM"/>
    </source>
</evidence>
<sequence length="306" mass="32620">MALVVVNAGEAPPERTWQIAAALPAGAPIVVMIHGYRFSPHSIHDPHNHILGLHPPADCRRAVSWPRALGFGNADDPREGLAVAFGWEARGRLRTAYGQAAAAGADLGPLVEALASAAGRPVAMIGHSLGARVALEALGHTAPGAAGRLILLAAAEMRDRAEVAIASPAGQLAEVINVTSRENDLYDFAMEIALSAGRRPALGFGLSRRTDRWLDLQIDASDTLAALKSMGFPISGQAQRYSHWSPYLRDGLFELYAAALRQPEALPLWLLRRHLPTRAAPRWSRLLARPWGGRDTDAGGPHATAA</sequence>
<name>A0A344PJG3_9RHOB</name>
<dbReference type="OrthoDB" id="7303283at2"/>
<accession>A0A344PJG3</accession>
<gene>
    <name evidence="1" type="ORF">DRW48_07305</name>
</gene>
<protein>
    <recommendedName>
        <fullName evidence="3">Alpha/beta hydrolase</fullName>
    </recommendedName>
</protein>
<reference evidence="2" key="1">
    <citation type="submission" date="2018-07" db="EMBL/GenBank/DDBJ databases">
        <title>Genome sequencing of Paracoccus sp. SC2-6.</title>
        <authorList>
            <person name="Heo J."/>
            <person name="Kim S.-J."/>
            <person name="Kwon S.-W."/>
        </authorList>
    </citation>
    <scope>NUCLEOTIDE SEQUENCE [LARGE SCALE GENOMIC DNA]</scope>
    <source>
        <strain evidence="2">SC2-6</strain>
    </source>
</reference>
<evidence type="ECO:0000313" key="2">
    <source>
        <dbReference type="Proteomes" id="UP000252023"/>
    </source>
</evidence>
<organism evidence="1 2">
    <name type="scientific">Paracoccus suum</name>
    <dbReference type="NCBI Taxonomy" id="2259340"/>
    <lineage>
        <taxon>Bacteria</taxon>
        <taxon>Pseudomonadati</taxon>
        <taxon>Pseudomonadota</taxon>
        <taxon>Alphaproteobacteria</taxon>
        <taxon>Rhodobacterales</taxon>
        <taxon>Paracoccaceae</taxon>
        <taxon>Paracoccus</taxon>
    </lineage>
</organism>
<dbReference type="EMBL" id="CP030918">
    <property type="protein sequence ID" value="AXC49518.1"/>
    <property type="molecule type" value="Genomic_DNA"/>
</dbReference>
<keyword evidence="2" id="KW-1185">Reference proteome</keyword>